<evidence type="ECO:0000256" key="5">
    <source>
        <dbReference type="ARBA" id="ARBA00022490"/>
    </source>
</evidence>
<comment type="catalytic activity">
    <reaction evidence="8 9">
        <text>D-arabinose 5-phosphate + phosphoenolpyruvate + H2O = 3-deoxy-alpha-D-manno-2-octulosonate-8-phosphate + phosphate</text>
        <dbReference type="Rhea" id="RHEA:14053"/>
        <dbReference type="ChEBI" id="CHEBI:15377"/>
        <dbReference type="ChEBI" id="CHEBI:43474"/>
        <dbReference type="ChEBI" id="CHEBI:57693"/>
        <dbReference type="ChEBI" id="CHEBI:58702"/>
        <dbReference type="ChEBI" id="CHEBI:85985"/>
        <dbReference type="EC" id="2.5.1.55"/>
    </reaction>
</comment>
<dbReference type="STRING" id="1121013.GCA_000426365_01992"/>
<keyword evidence="6 9" id="KW-0808">Transferase</keyword>
<protein>
    <recommendedName>
        <fullName evidence="9">2-dehydro-3-deoxyphosphooctonate aldolase</fullName>
        <ecNumber evidence="9">2.5.1.55</ecNumber>
    </recommendedName>
    <alternativeName>
        <fullName evidence="9">3-deoxy-D-manno-octulosonic acid 8-phosphate synthase</fullName>
    </alternativeName>
    <alternativeName>
        <fullName evidence="9">KDO-8-phosphate synthase</fullName>
        <shortName evidence="9">KDO 8-P synthase</shortName>
        <shortName evidence="9">KDOPS</shortName>
    </alternativeName>
    <alternativeName>
        <fullName evidence="9">Phospho-2-dehydro-3-deoxyoctonate aldolase</fullName>
    </alternativeName>
</protein>
<gene>
    <name evidence="9" type="primary">kdsA</name>
    <name evidence="11" type="ORF">P873_06365</name>
</gene>
<accession>A0A091C0Z3</accession>
<dbReference type="InterPro" id="IPR013785">
    <property type="entry name" value="Aldolase_TIM"/>
</dbReference>
<sequence length="277" mass="29913">MQLCGFEVGLDRPFFLIAGPCVIESEQLQLETAHALKEITGRLGIPFIFKSSFDKANRTSGTSFRGPGLEAGLKVLETVKQKLGVPVLTDVHEYTPMDEVAAVVDVLQTPAFLCRQTDFIQKVARAGKPVNIKKGQFLSPWEMKHVTDKAKATGNEAIMACERGVSFGYNNLVSDMRSLSVMRDTGCPVVFDATHSVQLPGGAGGKSGGQREFVPVLARAAMAVGISGIFMETHPDPDKALSDGPNAWPLGKMEALLRTLMDLDRITKANGFLESDS</sequence>
<dbReference type="Gene3D" id="3.20.20.70">
    <property type="entry name" value="Aldolase class I"/>
    <property type="match status" value="1"/>
</dbReference>
<evidence type="ECO:0000256" key="8">
    <source>
        <dbReference type="ARBA" id="ARBA00049112"/>
    </source>
</evidence>
<evidence type="ECO:0000256" key="6">
    <source>
        <dbReference type="ARBA" id="ARBA00022679"/>
    </source>
</evidence>
<comment type="pathway">
    <text evidence="3 9">Carbohydrate biosynthesis; 3-deoxy-D-manno-octulosonate biosynthesis; 3-deoxy-D-manno-octulosonate from D-ribulose 5-phosphate: step 2/3.</text>
</comment>
<evidence type="ECO:0000259" key="10">
    <source>
        <dbReference type="Pfam" id="PF00793"/>
    </source>
</evidence>
<evidence type="ECO:0000256" key="2">
    <source>
        <dbReference type="ARBA" id="ARBA00004756"/>
    </source>
</evidence>
<dbReference type="HAMAP" id="MF_00056">
    <property type="entry name" value="KDO8P_synth"/>
    <property type="match status" value="1"/>
</dbReference>
<dbReference type="InterPro" id="IPR006269">
    <property type="entry name" value="KDO8P_synthase"/>
</dbReference>
<evidence type="ECO:0000256" key="1">
    <source>
        <dbReference type="ARBA" id="ARBA00004496"/>
    </source>
</evidence>
<evidence type="ECO:0000313" key="12">
    <source>
        <dbReference type="Proteomes" id="UP000029391"/>
    </source>
</evidence>
<feature type="domain" description="DAHP synthetase I/KDSA" evidence="10">
    <location>
        <begin position="8"/>
        <end position="267"/>
    </location>
</feature>
<comment type="similarity">
    <text evidence="4 9">Belongs to the KdsA family.</text>
</comment>
<dbReference type="AlphaFoldDB" id="A0A091C0Z3"/>
<dbReference type="eggNOG" id="COG2877">
    <property type="taxonomic scope" value="Bacteria"/>
</dbReference>
<keyword evidence="12" id="KW-1185">Reference proteome</keyword>
<evidence type="ECO:0000313" key="11">
    <source>
        <dbReference type="EMBL" id="KFN50295.1"/>
    </source>
</evidence>
<dbReference type="Pfam" id="PF00793">
    <property type="entry name" value="DAHP_synth_1"/>
    <property type="match status" value="1"/>
</dbReference>
<proteinExistence type="inferred from homology"/>
<dbReference type="NCBIfam" id="NF003543">
    <property type="entry name" value="PRK05198.1"/>
    <property type="match status" value="1"/>
</dbReference>
<dbReference type="InterPro" id="IPR006218">
    <property type="entry name" value="DAHP1/KDSA"/>
</dbReference>
<dbReference type="EMBL" id="AWXU01000020">
    <property type="protein sequence ID" value="KFN50295.1"/>
    <property type="molecule type" value="Genomic_DNA"/>
</dbReference>
<dbReference type="EC" id="2.5.1.55" evidence="9"/>
<dbReference type="GO" id="GO:0019294">
    <property type="term" value="P:keto-3-deoxy-D-manno-octulosonic acid biosynthetic process"/>
    <property type="evidence" value="ECO:0007669"/>
    <property type="project" value="UniProtKB-UniRule"/>
</dbReference>
<dbReference type="Proteomes" id="UP000029391">
    <property type="component" value="Unassembled WGS sequence"/>
</dbReference>
<reference evidence="11 12" key="1">
    <citation type="submission" date="2013-09" db="EMBL/GenBank/DDBJ databases">
        <title>Genome sequencing of Arenimonas composti.</title>
        <authorList>
            <person name="Chen F."/>
            <person name="Wang G."/>
        </authorList>
    </citation>
    <scope>NUCLEOTIDE SEQUENCE [LARGE SCALE GENOMIC DNA]</scope>
    <source>
        <strain evidence="11 12">TR7-09</strain>
    </source>
</reference>
<dbReference type="NCBIfam" id="TIGR01362">
    <property type="entry name" value="KDO8P_synth"/>
    <property type="match status" value="1"/>
</dbReference>
<comment type="caution">
    <text evidence="11">The sequence shown here is derived from an EMBL/GenBank/DDBJ whole genome shotgun (WGS) entry which is preliminary data.</text>
</comment>
<keyword evidence="7 9" id="KW-0448">Lipopolysaccharide biosynthesis</keyword>
<evidence type="ECO:0000256" key="9">
    <source>
        <dbReference type="HAMAP-Rule" id="MF_00056"/>
    </source>
</evidence>
<name>A0A091C0Z3_9GAMM</name>
<dbReference type="UniPathway" id="UPA00357">
    <property type="reaction ID" value="UER00474"/>
</dbReference>
<dbReference type="GO" id="GO:0008676">
    <property type="term" value="F:3-deoxy-8-phosphooctulonate synthase activity"/>
    <property type="evidence" value="ECO:0007669"/>
    <property type="project" value="UniProtKB-UniRule"/>
</dbReference>
<evidence type="ECO:0000256" key="4">
    <source>
        <dbReference type="ARBA" id="ARBA00010499"/>
    </source>
</evidence>
<dbReference type="PANTHER" id="PTHR21057">
    <property type="entry name" value="PHOSPHO-2-DEHYDRO-3-DEOXYHEPTONATE ALDOLASE"/>
    <property type="match status" value="1"/>
</dbReference>
<evidence type="ECO:0000256" key="3">
    <source>
        <dbReference type="ARBA" id="ARBA00004845"/>
    </source>
</evidence>
<keyword evidence="5 9" id="KW-0963">Cytoplasm</keyword>
<dbReference type="UniPathway" id="UPA00030"/>
<dbReference type="GO" id="GO:0005737">
    <property type="term" value="C:cytoplasm"/>
    <property type="evidence" value="ECO:0007669"/>
    <property type="project" value="UniProtKB-SubCell"/>
</dbReference>
<organism evidence="11 12">
    <name type="scientific">Arenimonas composti TR7-09 = DSM 18010</name>
    <dbReference type="NCBI Taxonomy" id="1121013"/>
    <lineage>
        <taxon>Bacteria</taxon>
        <taxon>Pseudomonadati</taxon>
        <taxon>Pseudomonadota</taxon>
        <taxon>Gammaproteobacteria</taxon>
        <taxon>Lysobacterales</taxon>
        <taxon>Lysobacteraceae</taxon>
        <taxon>Arenimonas</taxon>
    </lineage>
</organism>
<dbReference type="SUPFAM" id="SSF51569">
    <property type="entry name" value="Aldolase"/>
    <property type="match status" value="1"/>
</dbReference>
<dbReference type="OrthoDB" id="9776934at2"/>
<comment type="subcellular location">
    <subcellularLocation>
        <location evidence="1 9">Cytoplasm</location>
    </subcellularLocation>
</comment>
<comment type="pathway">
    <text evidence="2">Bacterial outer membrane biogenesis; lipopolysaccharide biosynthesis.</text>
</comment>
<evidence type="ECO:0000256" key="7">
    <source>
        <dbReference type="ARBA" id="ARBA00022985"/>
    </source>
</evidence>
<dbReference type="RefSeq" id="WP_026817824.1">
    <property type="nucleotide sequence ID" value="NZ_AWXU01000020.1"/>
</dbReference>